<proteinExistence type="predicted"/>
<dbReference type="Proteomes" id="UP001189429">
    <property type="component" value="Unassembled WGS sequence"/>
</dbReference>
<name>A0ABN9W5D8_9DINO</name>
<sequence>AVGKEMKTAYDKLITIDWTDAYDITRPPEAKEFKKVLTDRLKDISAAKKIIDKCSTKLGTIPQEASEVAQDALDEVGQIASLIAAMTDVCKQCAGEVTDENNLKDNLAIMTQRSVKVGRSFWHKLLKSQCHSAVAFHDYPKFALAVSNCSDAVKALVGTTSETEAENIVLALIEQQFQHFLKLMPLNEITKPGLTRGRCKAFLASLNTEETVGHKHLKGQLSLILHVLAPKESDRAALASALEEFEQHQDDDDGLPMILAMKKLEKGALMIANALEVLEGRQSEVQADKLLTSAHAAVAEVKACFDTELDGAAFKSSIGKALSCMGALRSGKLSKHQKATLAELHAKIDTMIIDAMNKFMERLVGDVLEPRDGAAAVAALEAFSFKSYLPESTALVGDRVWAHSSKVSPLLSALAHMAKIQGASGDRMFDATFMSKATAISELIANEKVGFNDGIMSKLAVLEKEVAIVQREAFITIATRASTSLATMVSGKRDLTEEERGPIIADIADMKILLDLPLLD</sequence>
<evidence type="ECO:0000313" key="2">
    <source>
        <dbReference type="Proteomes" id="UP001189429"/>
    </source>
</evidence>
<dbReference type="EMBL" id="CAUYUJ010018119">
    <property type="protein sequence ID" value="CAK0880812.1"/>
    <property type="molecule type" value="Genomic_DNA"/>
</dbReference>
<organism evidence="1 2">
    <name type="scientific">Prorocentrum cordatum</name>
    <dbReference type="NCBI Taxonomy" id="2364126"/>
    <lineage>
        <taxon>Eukaryota</taxon>
        <taxon>Sar</taxon>
        <taxon>Alveolata</taxon>
        <taxon>Dinophyceae</taxon>
        <taxon>Prorocentrales</taxon>
        <taxon>Prorocentraceae</taxon>
        <taxon>Prorocentrum</taxon>
    </lineage>
</organism>
<keyword evidence="2" id="KW-1185">Reference proteome</keyword>
<accession>A0ABN9W5D8</accession>
<reference evidence="1" key="1">
    <citation type="submission" date="2023-10" db="EMBL/GenBank/DDBJ databases">
        <authorList>
            <person name="Chen Y."/>
            <person name="Shah S."/>
            <person name="Dougan E. K."/>
            <person name="Thang M."/>
            <person name="Chan C."/>
        </authorList>
    </citation>
    <scope>NUCLEOTIDE SEQUENCE [LARGE SCALE GENOMIC DNA]</scope>
</reference>
<protein>
    <submittedName>
        <fullName evidence="1">Uncharacterized protein</fullName>
    </submittedName>
</protein>
<feature type="non-terminal residue" evidence="1">
    <location>
        <position position="1"/>
    </location>
</feature>
<evidence type="ECO:0000313" key="1">
    <source>
        <dbReference type="EMBL" id="CAK0880812.1"/>
    </source>
</evidence>
<comment type="caution">
    <text evidence="1">The sequence shown here is derived from an EMBL/GenBank/DDBJ whole genome shotgun (WGS) entry which is preliminary data.</text>
</comment>
<feature type="non-terminal residue" evidence="1">
    <location>
        <position position="520"/>
    </location>
</feature>
<gene>
    <name evidence="1" type="ORF">PCOR1329_LOCUS63839</name>
</gene>